<gene>
    <name evidence="1" type="ORF">HND93_04090</name>
</gene>
<sequence length="195" mass="21720">MVISGEFLGMLLLVTSAAALGLSIVIDVGRISAERARLTMLQRQFDKKRAAHREWNAKADQKAVELKAHHTRLLEFTSRKQKVQQEIKALEFVRVELVHELGDPAPGAMGFWAQLQVMPNFATVDRHEVVFSRQIWEYRNVAHVWAGASEHAQALLRIAFTQRSGVQATRMLPLVFAPDGVEADSGAYTGMETGA</sequence>
<organism evidence="1 2">
    <name type="scientific">Azospirillum oleiclasticum</name>
    <dbReference type="NCBI Taxonomy" id="2735135"/>
    <lineage>
        <taxon>Bacteria</taxon>
        <taxon>Pseudomonadati</taxon>
        <taxon>Pseudomonadota</taxon>
        <taxon>Alphaproteobacteria</taxon>
        <taxon>Rhodospirillales</taxon>
        <taxon>Azospirillaceae</taxon>
        <taxon>Azospirillum</taxon>
    </lineage>
</organism>
<keyword evidence="2" id="KW-1185">Reference proteome</keyword>
<dbReference type="EMBL" id="JABFDB010000001">
    <property type="protein sequence ID" value="NYZ18881.1"/>
    <property type="molecule type" value="Genomic_DNA"/>
</dbReference>
<accession>A0ABX2T3K8</accession>
<protein>
    <submittedName>
        <fullName evidence="1">Uncharacterized protein</fullName>
    </submittedName>
</protein>
<proteinExistence type="predicted"/>
<dbReference type="Proteomes" id="UP000584642">
    <property type="component" value="Unassembled WGS sequence"/>
</dbReference>
<name>A0ABX2T3K8_9PROT</name>
<evidence type="ECO:0000313" key="2">
    <source>
        <dbReference type="Proteomes" id="UP000584642"/>
    </source>
</evidence>
<dbReference type="RefSeq" id="WP_180280582.1">
    <property type="nucleotide sequence ID" value="NZ_JABFDB010000001.1"/>
</dbReference>
<evidence type="ECO:0000313" key="1">
    <source>
        <dbReference type="EMBL" id="NYZ18881.1"/>
    </source>
</evidence>
<comment type="caution">
    <text evidence="1">The sequence shown here is derived from an EMBL/GenBank/DDBJ whole genome shotgun (WGS) entry which is preliminary data.</text>
</comment>
<reference evidence="1 2" key="1">
    <citation type="submission" date="2020-05" db="EMBL/GenBank/DDBJ databases">
        <title>Azospirillum oleiclasticum sp. nov, a nitrogen-fixing and heavy crude oil-emulsifying bacterium isolated from the crude oil of Yumen Oilfield.</title>
        <authorList>
            <person name="Wu D."/>
            <person name="Cai M."/>
            <person name="Zhang X."/>
        </authorList>
    </citation>
    <scope>NUCLEOTIDE SEQUENCE [LARGE SCALE GENOMIC DNA]</scope>
    <source>
        <strain evidence="1 2">ROY-1-1-2</strain>
    </source>
</reference>